<protein>
    <submittedName>
        <fullName evidence="2">Uncharacterized protein</fullName>
    </submittedName>
</protein>
<evidence type="ECO:0000313" key="3">
    <source>
        <dbReference type="Proteomes" id="UP000625316"/>
    </source>
</evidence>
<keyword evidence="1" id="KW-1133">Transmembrane helix</keyword>
<accession>A0A928VH78</accession>
<feature type="transmembrane region" description="Helical" evidence="1">
    <location>
        <begin position="197"/>
        <end position="215"/>
    </location>
</feature>
<dbReference type="RefSeq" id="WP_264323382.1">
    <property type="nucleotide sequence ID" value="NZ_JADEXQ010000004.1"/>
</dbReference>
<feature type="transmembrane region" description="Helical" evidence="1">
    <location>
        <begin position="227"/>
        <end position="243"/>
    </location>
</feature>
<feature type="transmembrane region" description="Helical" evidence="1">
    <location>
        <begin position="113"/>
        <end position="133"/>
    </location>
</feature>
<keyword evidence="1" id="KW-0472">Membrane</keyword>
<feature type="transmembrane region" description="Helical" evidence="1">
    <location>
        <begin position="173"/>
        <end position="191"/>
    </location>
</feature>
<organism evidence="2 3">
    <name type="scientific">Romeriopsis navalis LEGE 11480</name>
    <dbReference type="NCBI Taxonomy" id="2777977"/>
    <lineage>
        <taxon>Bacteria</taxon>
        <taxon>Bacillati</taxon>
        <taxon>Cyanobacteriota</taxon>
        <taxon>Cyanophyceae</taxon>
        <taxon>Leptolyngbyales</taxon>
        <taxon>Leptolyngbyaceae</taxon>
        <taxon>Romeriopsis</taxon>
        <taxon>Romeriopsis navalis</taxon>
    </lineage>
</organism>
<proteinExistence type="predicted"/>
<gene>
    <name evidence="2" type="ORF">IQ266_02150</name>
</gene>
<feature type="transmembrane region" description="Helical" evidence="1">
    <location>
        <begin position="139"/>
        <end position="158"/>
    </location>
</feature>
<reference evidence="2" key="1">
    <citation type="submission" date="2020-10" db="EMBL/GenBank/DDBJ databases">
        <authorList>
            <person name="Castelo-Branco R."/>
            <person name="Eusebio N."/>
            <person name="Adriana R."/>
            <person name="Vieira A."/>
            <person name="Brugerolle De Fraissinette N."/>
            <person name="Rezende De Castro R."/>
            <person name="Schneider M.P."/>
            <person name="Vasconcelos V."/>
            <person name="Leao P.N."/>
        </authorList>
    </citation>
    <scope>NUCLEOTIDE SEQUENCE</scope>
    <source>
        <strain evidence="2">LEGE 11480</strain>
    </source>
</reference>
<comment type="caution">
    <text evidence="2">The sequence shown here is derived from an EMBL/GenBank/DDBJ whole genome shotgun (WGS) entry which is preliminary data.</text>
</comment>
<keyword evidence="3" id="KW-1185">Reference proteome</keyword>
<evidence type="ECO:0000256" key="1">
    <source>
        <dbReference type="SAM" id="Phobius"/>
    </source>
</evidence>
<sequence length="244" mass="27413">MTIGLVLAIALGLIHGFASQLPITQIVPMHRWTSFAGGVSIVYVFLEVFPELAHAQKELVHAKLPLLQYLENHIYIAAVIGLVVFYGLDLIAVRYRQQQSSLPQTSASNRQNLPFWIHLFAFASLNAITGYLLQSIEQHNLFVCILFFITTALHFFIIDEKLREHYQSLYDRIGRWVLVGALMTGAVIAQVTHLSEVAIAVIWSFFAGSIILNVLKRELPEANETCFNSFIVGVLLFAALLNFK</sequence>
<dbReference type="EMBL" id="JADEXQ010000004">
    <property type="protein sequence ID" value="MBE9028558.1"/>
    <property type="molecule type" value="Genomic_DNA"/>
</dbReference>
<evidence type="ECO:0000313" key="2">
    <source>
        <dbReference type="EMBL" id="MBE9028558.1"/>
    </source>
</evidence>
<name>A0A928VH78_9CYAN</name>
<dbReference type="AlphaFoldDB" id="A0A928VH78"/>
<dbReference type="Proteomes" id="UP000625316">
    <property type="component" value="Unassembled WGS sequence"/>
</dbReference>
<feature type="transmembrane region" description="Helical" evidence="1">
    <location>
        <begin position="74"/>
        <end position="93"/>
    </location>
</feature>
<keyword evidence="1" id="KW-0812">Transmembrane</keyword>